<dbReference type="PANTHER" id="PTHR43591">
    <property type="entry name" value="METHYLTRANSFERASE"/>
    <property type="match status" value="1"/>
</dbReference>
<proteinExistence type="predicted"/>
<keyword evidence="2" id="KW-0808">Transferase</keyword>
<gene>
    <name evidence="2" type="ORF">SAMN05421659_10388</name>
</gene>
<dbReference type="InterPro" id="IPR025714">
    <property type="entry name" value="Methyltranfer_dom"/>
</dbReference>
<dbReference type="Pfam" id="PF13847">
    <property type="entry name" value="Methyltransf_31"/>
    <property type="match status" value="1"/>
</dbReference>
<reference evidence="2 3" key="1">
    <citation type="submission" date="2016-10" db="EMBL/GenBank/DDBJ databases">
        <authorList>
            <person name="de Groot N.N."/>
        </authorList>
    </citation>
    <scope>NUCLEOTIDE SEQUENCE [LARGE SCALE GENOMIC DNA]</scope>
    <source>
        <strain evidence="2 3">DSM 9179</strain>
    </source>
</reference>
<evidence type="ECO:0000313" key="3">
    <source>
        <dbReference type="Proteomes" id="UP000199701"/>
    </source>
</evidence>
<dbReference type="Gene3D" id="3.40.50.150">
    <property type="entry name" value="Vaccinia Virus protein VP39"/>
    <property type="match status" value="1"/>
</dbReference>
<dbReference type="RefSeq" id="WP_207647426.1">
    <property type="nucleotide sequence ID" value="NZ_FOJI01000003.1"/>
</dbReference>
<dbReference type="GO" id="GO:0032259">
    <property type="term" value="P:methylation"/>
    <property type="evidence" value="ECO:0007669"/>
    <property type="project" value="UniProtKB-KW"/>
</dbReference>
<keyword evidence="3" id="KW-1185">Reference proteome</keyword>
<protein>
    <submittedName>
        <fullName evidence="2">Methyltransferase domain-containing protein</fullName>
    </submittedName>
</protein>
<dbReference type="CDD" id="cd02440">
    <property type="entry name" value="AdoMet_MTases"/>
    <property type="match status" value="1"/>
</dbReference>
<accession>A0A1I0NGF1</accession>
<sequence>MTIKDSIQLTKNGFETSFLESKFYEKQTVDDNHLNLLMNMIDAQKSDVILDLGTGTGYIAFPLAKKYSDSTIIGLDIVTETLKINAEKASKDNLDNLKFASYEGINFPYKDNSVDTIITRYALHHFPDLKSSIKEMYRVLRPDGKLIVSDPTPNENDTSGFVDKFMQMKPDGHIKFYHFNEYKEMFHSAGFHF</sequence>
<organism evidence="2 3">
    <name type="scientific">[Clostridium] fimetarium</name>
    <dbReference type="NCBI Taxonomy" id="99656"/>
    <lineage>
        <taxon>Bacteria</taxon>
        <taxon>Bacillati</taxon>
        <taxon>Bacillota</taxon>
        <taxon>Clostridia</taxon>
        <taxon>Lachnospirales</taxon>
        <taxon>Lachnospiraceae</taxon>
    </lineage>
</organism>
<name>A0A1I0NGF1_9FIRM</name>
<dbReference type="EMBL" id="FOJI01000003">
    <property type="protein sequence ID" value="SEW00473.1"/>
    <property type="molecule type" value="Genomic_DNA"/>
</dbReference>
<keyword evidence="2" id="KW-0489">Methyltransferase</keyword>
<evidence type="ECO:0000313" key="2">
    <source>
        <dbReference type="EMBL" id="SEW00473.1"/>
    </source>
</evidence>
<dbReference type="GO" id="GO:0008168">
    <property type="term" value="F:methyltransferase activity"/>
    <property type="evidence" value="ECO:0007669"/>
    <property type="project" value="UniProtKB-KW"/>
</dbReference>
<dbReference type="InterPro" id="IPR029063">
    <property type="entry name" value="SAM-dependent_MTases_sf"/>
</dbReference>
<dbReference type="STRING" id="99656.SAMN05421659_10388"/>
<evidence type="ECO:0000259" key="1">
    <source>
        <dbReference type="Pfam" id="PF13847"/>
    </source>
</evidence>
<feature type="domain" description="Methyltransferase" evidence="1">
    <location>
        <begin position="45"/>
        <end position="152"/>
    </location>
</feature>
<dbReference type="SUPFAM" id="SSF53335">
    <property type="entry name" value="S-adenosyl-L-methionine-dependent methyltransferases"/>
    <property type="match status" value="1"/>
</dbReference>
<dbReference type="PANTHER" id="PTHR43591:SF24">
    <property type="entry name" value="2-METHOXY-6-POLYPRENYL-1,4-BENZOQUINOL METHYLASE, MITOCHONDRIAL"/>
    <property type="match status" value="1"/>
</dbReference>
<dbReference type="AlphaFoldDB" id="A0A1I0NGF1"/>
<dbReference type="Proteomes" id="UP000199701">
    <property type="component" value="Unassembled WGS sequence"/>
</dbReference>